<reference evidence="2 3" key="1">
    <citation type="journal article" date="2023" name="Mol. Ecol. Resour.">
        <title>Chromosome-level genome assembly of a triploid poplar Populus alba 'Berolinensis'.</title>
        <authorList>
            <person name="Chen S."/>
            <person name="Yu Y."/>
            <person name="Wang X."/>
            <person name="Wang S."/>
            <person name="Zhang T."/>
            <person name="Zhou Y."/>
            <person name="He R."/>
            <person name="Meng N."/>
            <person name="Wang Y."/>
            <person name="Liu W."/>
            <person name="Liu Z."/>
            <person name="Liu J."/>
            <person name="Guo Q."/>
            <person name="Huang H."/>
            <person name="Sederoff R.R."/>
            <person name="Wang G."/>
            <person name="Qu G."/>
            <person name="Chen S."/>
        </authorList>
    </citation>
    <scope>NUCLEOTIDE SEQUENCE [LARGE SCALE GENOMIC DNA]</scope>
    <source>
        <strain evidence="2">SC-2020</strain>
    </source>
</reference>
<evidence type="ECO:0000256" key="1">
    <source>
        <dbReference type="SAM" id="MobiDB-lite"/>
    </source>
</evidence>
<feature type="compositionally biased region" description="Basic and acidic residues" evidence="1">
    <location>
        <begin position="47"/>
        <end position="70"/>
    </location>
</feature>
<proteinExistence type="predicted"/>
<evidence type="ECO:0000313" key="2">
    <source>
        <dbReference type="EMBL" id="KAJ7013925.1"/>
    </source>
</evidence>
<accession>A0AAD6WID7</accession>
<name>A0AAD6WID7_9ROSI</name>
<sequence>MHHERKQTETKTGMAIAFAIPRSSNHWLSVEASAPVVFVCLNVSFQEKESRMEKKGKRREENRRRKEKDASNTGEHLTNAYNGGLKKRISSRPSKLSFIPNFCMHS</sequence>
<keyword evidence="3" id="KW-1185">Reference proteome</keyword>
<dbReference type="AlphaFoldDB" id="A0AAD6WID7"/>
<feature type="compositionally biased region" description="Polar residues" evidence="1">
    <location>
        <begin position="71"/>
        <end position="81"/>
    </location>
</feature>
<dbReference type="EMBL" id="JAQIZT010000001">
    <property type="protein sequence ID" value="KAJ7013925.1"/>
    <property type="molecule type" value="Genomic_DNA"/>
</dbReference>
<feature type="region of interest" description="Disordered" evidence="1">
    <location>
        <begin position="47"/>
        <end position="88"/>
    </location>
</feature>
<protein>
    <submittedName>
        <fullName evidence="2">Uncharacterized protein</fullName>
    </submittedName>
</protein>
<evidence type="ECO:0000313" key="3">
    <source>
        <dbReference type="Proteomes" id="UP001164929"/>
    </source>
</evidence>
<dbReference type="Proteomes" id="UP001164929">
    <property type="component" value="Chromosome 1"/>
</dbReference>
<organism evidence="2 3">
    <name type="scientific">Populus alba x Populus x berolinensis</name>
    <dbReference type="NCBI Taxonomy" id="444605"/>
    <lineage>
        <taxon>Eukaryota</taxon>
        <taxon>Viridiplantae</taxon>
        <taxon>Streptophyta</taxon>
        <taxon>Embryophyta</taxon>
        <taxon>Tracheophyta</taxon>
        <taxon>Spermatophyta</taxon>
        <taxon>Magnoliopsida</taxon>
        <taxon>eudicotyledons</taxon>
        <taxon>Gunneridae</taxon>
        <taxon>Pentapetalae</taxon>
        <taxon>rosids</taxon>
        <taxon>fabids</taxon>
        <taxon>Malpighiales</taxon>
        <taxon>Salicaceae</taxon>
        <taxon>Saliceae</taxon>
        <taxon>Populus</taxon>
    </lineage>
</organism>
<comment type="caution">
    <text evidence="2">The sequence shown here is derived from an EMBL/GenBank/DDBJ whole genome shotgun (WGS) entry which is preliminary data.</text>
</comment>
<gene>
    <name evidence="2" type="ORF">NC653_003524</name>
</gene>